<reference evidence="1 2" key="1">
    <citation type="submission" date="2014-12" db="EMBL/GenBank/DDBJ databases">
        <title>Draft genome sequences of 10 type strains of Lactococcus.</title>
        <authorList>
            <person name="Sun Z."/>
            <person name="Zhong Z."/>
            <person name="Liu W."/>
            <person name="Zhang W."/>
            <person name="Zhang H."/>
        </authorList>
    </citation>
    <scope>NUCLEOTIDE SEQUENCE [LARGE SCALE GENOMIC DNA]</scope>
    <source>
        <strain evidence="1 2">DSM 21502</strain>
    </source>
</reference>
<dbReference type="AlphaFoldDB" id="A0A2A5SVR1"/>
<evidence type="ECO:0000313" key="1">
    <source>
        <dbReference type="EMBL" id="PCS19968.1"/>
    </source>
</evidence>
<organism evidence="1 2">
    <name type="scientific">Lactococcus cremoris subsp. tructae</name>
    <dbReference type="NCBI Taxonomy" id="542833"/>
    <lineage>
        <taxon>Bacteria</taxon>
        <taxon>Bacillati</taxon>
        <taxon>Bacillota</taxon>
        <taxon>Bacilli</taxon>
        <taxon>Lactobacillales</taxon>
        <taxon>Streptococcaceae</taxon>
        <taxon>Lactococcus</taxon>
    </lineage>
</organism>
<accession>A0A2A5SVR1</accession>
<evidence type="ECO:0000313" key="2">
    <source>
        <dbReference type="Proteomes" id="UP000218711"/>
    </source>
</evidence>
<proteinExistence type="predicted"/>
<comment type="caution">
    <text evidence="1">The sequence shown here is derived from an EMBL/GenBank/DDBJ whole genome shotgun (WGS) entry which is preliminary data.</text>
</comment>
<dbReference type="EMBL" id="JXKC01000002">
    <property type="protein sequence ID" value="PCS19968.1"/>
    <property type="molecule type" value="Genomic_DNA"/>
</dbReference>
<dbReference type="Proteomes" id="UP000218711">
    <property type="component" value="Unassembled WGS sequence"/>
</dbReference>
<name>A0A2A5SVR1_LACLC</name>
<gene>
    <name evidence="1" type="ORF">RU92_GL001486</name>
</gene>
<sequence>MIIVPCSERFVKGLLRISKANRKIFASIKPISFNIVSNL</sequence>
<protein>
    <submittedName>
        <fullName evidence="1">Uncharacterized protein</fullName>
    </submittedName>
</protein>